<reference evidence="4 5" key="1">
    <citation type="submission" date="2020-12" db="EMBL/GenBank/DDBJ databases">
        <title>Novel Thalassolituus-related marine hydrocarbonoclastic bacteria mediated algae-derived hydrocarbons mineralization in twilight zone of the northern South China Sea.</title>
        <authorList>
            <person name="Dong C."/>
        </authorList>
    </citation>
    <scope>NUCLEOTIDE SEQUENCE [LARGE SCALE GENOMIC DNA]</scope>
    <source>
        <strain evidence="4 5">IMCC1826</strain>
    </source>
</reference>
<name>A0ABS7ZQE4_9GAMM</name>
<dbReference type="PROSITE" id="PS50005">
    <property type="entry name" value="TPR"/>
    <property type="match status" value="1"/>
</dbReference>
<evidence type="ECO:0000256" key="1">
    <source>
        <dbReference type="ARBA" id="ARBA00022737"/>
    </source>
</evidence>
<dbReference type="Pfam" id="PF13174">
    <property type="entry name" value="TPR_6"/>
    <property type="match status" value="3"/>
</dbReference>
<keyword evidence="1" id="KW-0677">Repeat</keyword>
<proteinExistence type="predicted"/>
<dbReference type="SMART" id="SM00028">
    <property type="entry name" value="TPR"/>
    <property type="match status" value="6"/>
</dbReference>
<gene>
    <name evidence="4" type="ORF">I9W95_03015</name>
</gene>
<sequence length="910" mass="105286">MAAIPALKVRLLSNDPLEVDHDDVIKRYQEYLEVATDPEMRIRVAHRMANLKLQQEERALDEETATDELSQQNVAVDKAFTLQAIRDYEALLQAYPDRADNDALLYQLAKAYSMAGQNQMTIATLEQLVGEFPRSDYYLESEFRLAQLLYAVGDYEASEATYQRLVNYGPEQNQYYVSAAYLKGWAVFKQDRLEDSLQAFTEFLDEQYPDNSSLANASGGDLDMLNDVLRIMAIMFDDLGDWEQIALFYDARGKRHYEYLIYDRLATLYYDKQYYKSGASTLRAFVLRYPNDILAPRYYERLIDGYSKARYPNLARKHKQIYNEMFGVGTGFWLSHDDAVRETLVKPLSTYIWDLAGFWHAWGQNAKKAKDKKERLAESQVWYKEYIRSFPAAEDTVKAHFLLAEVAFELRDYPLAKDHYEVVAYQYPQYEKASEAGYGAILAFNKYRPAKNDALAWRQATVASAMRFVQEFPQDERSGTVLVNTAEMLLKDKYYRQALTTSRLAWDVADQLPERYRYGAALVRGHAGFELGLYEEAESSLLQAQTYSKIKRKEKADIRDKVAASIYKQGELAKASGDFPTAVKHWRRLASVIPESDTRIIAEYDAATLLMESKDYDQAIEVLLAFREQYPQHKLTADIPSKLIVAYEDKGEWRMAAFELQNIWKNSTDAEHQRIACFQAAEYFEKAEDIDNAVVMYKRYAHSYKRPFDAAIEAHYKLDQIYAGLGDEEKRRFWLDKIITLHNKAGKDQSDRSRYLAAKAAYDLGEFERVRYESVALTLPLDKSVTRKNNLMQAALKRYTQAVQIGSLEYTTSSTFRIGELYRQLSVALMTSERPAGMDEVEEEEYQFLLEDQAFPLDEAAIEIHQTNVGRTYDGLYDQWIKQSYRSLGKLMPGQYDKPEKVVTYVDQIR</sequence>
<dbReference type="InterPro" id="IPR051012">
    <property type="entry name" value="CellSynth/LPSAsmb/PSIAsmb"/>
</dbReference>
<dbReference type="InterPro" id="IPR019734">
    <property type="entry name" value="TPR_rpt"/>
</dbReference>
<comment type="caution">
    <text evidence="4">The sequence shown here is derived from an EMBL/GenBank/DDBJ whole genome shotgun (WGS) entry which is preliminary data.</text>
</comment>
<dbReference type="InterPro" id="IPR011990">
    <property type="entry name" value="TPR-like_helical_dom_sf"/>
</dbReference>
<protein>
    <submittedName>
        <fullName evidence="4">Tetratricopeptide repeat protein</fullName>
    </submittedName>
</protein>
<evidence type="ECO:0000313" key="5">
    <source>
        <dbReference type="Proteomes" id="UP000714380"/>
    </source>
</evidence>
<evidence type="ECO:0000256" key="2">
    <source>
        <dbReference type="ARBA" id="ARBA00022803"/>
    </source>
</evidence>
<evidence type="ECO:0000313" key="4">
    <source>
        <dbReference type="EMBL" id="MCA6062570.1"/>
    </source>
</evidence>
<organism evidence="4 5">
    <name type="scientific">Thalassolituus marinus</name>
    <dbReference type="NCBI Taxonomy" id="671053"/>
    <lineage>
        <taxon>Bacteria</taxon>
        <taxon>Pseudomonadati</taxon>
        <taxon>Pseudomonadota</taxon>
        <taxon>Gammaproteobacteria</taxon>
        <taxon>Oceanospirillales</taxon>
        <taxon>Oceanospirillaceae</taxon>
        <taxon>Thalassolituus</taxon>
    </lineage>
</organism>
<dbReference type="Proteomes" id="UP000714380">
    <property type="component" value="Unassembled WGS sequence"/>
</dbReference>
<evidence type="ECO:0000256" key="3">
    <source>
        <dbReference type="PROSITE-ProRule" id="PRU00339"/>
    </source>
</evidence>
<dbReference type="PANTHER" id="PTHR45586">
    <property type="entry name" value="TPR REPEAT-CONTAINING PROTEIN PA4667"/>
    <property type="match status" value="1"/>
</dbReference>
<feature type="repeat" description="TPR" evidence="3">
    <location>
        <begin position="139"/>
        <end position="172"/>
    </location>
</feature>
<keyword evidence="2 3" id="KW-0802">TPR repeat</keyword>
<dbReference type="RefSeq" id="WP_225671710.1">
    <property type="nucleotide sequence ID" value="NZ_JAEDAH010000013.1"/>
</dbReference>
<dbReference type="PANTHER" id="PTHR45586:SF1">
    <property type="entry name" value="LIPOPOLYSACCHARIDE ASSEMBLY PROTEIN B"/>
    <property type="match status" value="1"/>
</dbReference>
<dbReference type="SUPFAM" id="SSF48452">
    <property type="entry name" value="TPR-like"/>
    <property type="match status" value="3"/>
</dbReference>
<dbReference type="Gene3D" id="1.25.40.10">
    <property type="entry name" value="Tetratricopeptide repeat domain"/>
    <property type="match status" value="3"/>
</dbReference>
<dbReference type="Pfam" id="PF13432">
    <property type="entry name" value="TPR_16"/>
    <property type="match status" value="1"/>
</dbReference>
<dbReference type="EMBL" id="JAEDAH010000013">
    <property type="protein sequence ID" value="MCA6062570.1"/>
    <property type="molecule type" value="Genomic_DNA"/>
</dbReference>
<accession>A0ABS7ZQE4</accession>
<keyword evidence="5" id="KW-1185">Reference proteome</keyword>